<dbReference type="PANTHER" id="PTHR33608">
    <property type="entry name" value="BLL2464 PROTEIN"/>
    <property type="match status" value="1"/>
</dbReference>
<dbReference type="AlphaFoldDB" id="A0ABD5NQK5"/>
<dbReference type="InterPro" id="IPR002881">
    <property type="entry name" value="DUF58"/>
</dbReference>
<evidence type="ECO:0000313" key="4">
    <source>
        <dbReference type="Proteomes" id="UP001595846"/>
    </source>
</evidence>
<dbReference type="EMBL" id="JBHSAQ010000010">
    <property type="protein sequence ID" value="MFC3959112.1"/>
    <property type="molecule type" value="Genomic_DNA"/>
</dbReference>
<dbReference type="RefSeq" id="WP_256533490.1">
    <property type="nucleotide sequence ID" value="NZ_CP101824.1"/>
</dbReference>
<reference evidence="3 4" key="1">
    <citation type="journal article" date="2019" name="Int. J. Syst. Evol. Microbiol.">
        <title>The Global Catalogue of Microorganisms (GCM) 10K type strain sequencing project: providing services to taxonomists for standard genome sequencing and annotation.</title>
        <authorList>
            <consortium name="The Broad Institute Genomics Platform"/>
            <consortium name="The Broad Institute Genome Sequencing Center for Infectious Disease"/>
            <person name="Wu L."/>
            <person name="Ma J."/>
        </authorList>
    </citation>
    <scope>NUCLEOTIDE SEQUENCE [LARGE SCALE GENOMIC DNA]</scope>
    <source>
        <strain evidence="3 4">IBRC-M 10256</strain>
    </source>
</reference>
<evidence type="ECO:0000256" key="1">
    <source>
        <dbReference type="SAM" id="MobiDB-lite"/>
    </source>
</evidence>
<sequence length="589" mass="61439">MHFVRQSRAVGALAAFAVAFGVALGRPVGLAGAALIGAWLVGRQFAFVATLSRTTERLTVGQVPERTGVRTNETEYVHLEAVADDAGVPDGSDLSIGAGLPTATRAAEPLAIDLDAETDRASASTAVTWPVAGRHRFDPVTIDVSDGWFRETLSADDRPTVTVEPDGPRAVHVGEGGERFALGAGEHGTGAAGSGLEPAEVREYTAGDDVRRIDWKATARLDAPHVREFESETDRRTAIVVDARRSLAVGPRGETPLAHIADVGLAIAASARRLGDPVGLVTVGDGGVRTRIPVSAATEAGVQVRRALLEVETIEARAPSADPTRTEEATEPPAAGEGASTIRGGRGATEPDGGTGGVSPTAAAAAGSTPHARGATGTAGEPSPDAPERRSTTAADARAAGASLGGDDAFSRTLAPFYADRGAYVERVASEPLFAAVDELLARESGTPWTVVLTDDAARAELRETVAAARSRGSEVLVAIAPRVLYEPGGLADADRAYERYADFDAFRRRLARQPGVRALEVGPADRLATVLEAGRTRERGGTRDRGGTREDTGRTTDRGESRDRTGRTTNQDEPRARGGDTPEDGDRR</sequence>
<name>A0ABD5NQK5_9EURY</name>
<dbReference type="Pfam" id="PF01882">
    <property type="entry name" value="DUF58"/>
    <property type="match status" value="1"/>
</dbReference>
<feature type="compositionally biased region" description="Low complexity" evidence="1">
    <location>
        <begin position="392"/>
        <end position="405"/>
    </location>
</feature>
<feature type="region of interest" description="Disordered" evidence="1">
    <location>
        <begin position="531"/>
        <end position="589"/>
    </location>
</feature>
<dbReference type="Proteomes" id="UP001595846">
    <property type="component" value="Unassembled WGS sequence"/>
</dbReference>
<organism evidence="3 4">
    <name type="scientific">Halovivax cerinus</name>
    <dbReference type="NCBI Taxonomy" id="1487865"/>
    <lineage>
        <taxon>Archaea</taxon>
        <taxon>Methanobacteriati</taxon>
        <taxon>Methanobacteriota</taxon>
        <taxon>Stenosarchaea group</taxon>
        <taxon>Halobacteria</taxon>
        <taxon>Halobacteriales</taxon>
        <taxon>Natrialbaceae</taxon>
        <taxon>Halovivax</taxon>
    </lineage>
</organism>
<comment type="caution">
    <text evidence="3">The sequence shown here is derived from an EMBL/GenBank/DDBJ whole genome shotgun (WGS) entry which is preliminary data.</text>
</comment>
<feature type="region of interest" description="Disordered" evidence="1">
    <location>
        <begin position="315"/>
        <end position="405"/>
    </location>
</feature>
<feature type="compositionally biased region" description="Low complexity" evidence="1">
    <location>
        <begin position="358"/>
        <end position="375"/>
    </location>
</feature>
<proteinExistence type="predicted"/>
<evidence type="ECO:0000259" key="2">
    <source>
        <dbReference type="Pfam" id="PF01882"/>
    </source>
</evidence>
<gene>
    <name evidence="3" type="ORF">ACFOUR_12130</name>
</gene>
<dbReference type="GeneID" id="73902620"/>
<evidence type="ECO:0000313" key="3">
    <source>
        <dbReference type="EMBL" id="MFC3959112.1"/>
    </source>
</evidence>
<dbReference type="PANTHER" id="PTHR33608:SF6">
    <property type="entry name" value="BLL2464 PROTEIN"/>
    <property type="match status" value="1"/>
</dbReference>
<feature type="compositionally biased region" description="Basic and acidic residues" evidence="1">
    <location>
        <begin position="535"/>
        <end position="589"/>
    </location>
</feature>
<protein>
    <submittedName>
        <fullName evidence="3">DUF58 domain-containing protein</fullName>
    </submittedName>
</protein>
<feature type="domain" description="DUF58" evidence="2">
    <location>
        <begin position="200"/>
        <end position="329"/>
    </location>
</feature>
<keyword evidence="4" id="KW-1185">Reference proteome</keyword>
<accession>A0ABD5NQK5</accession>